<keyword evidence="7" id="KW-0443">Lipid metabolism</keyword>
<dbReference type="OrthoDB" id="196717at2759"/>
<comment type="catalytic activity">
    <reaction evidence="9">
        <text>1-hexadecanoyl-2-(4Z,7Z,10Z,13Z,16Z,19Z-docosahexaenoyl)-sn-glycerol + CDP-choline = 1-hexadecanoyl-2-(4Z,7Z,10Z,13Z,16Z,19Z-docosahexaenoyl)-sn-glycero-3-phosphocholine + CMP + H(+)</text>
        <dbReference type="Rhea" id="RHEA:54332"/>
        <dbReference type="ChEBI" id="CHEBI:15378"/>
        <dbReference type="ChEBI" id="CHEBI:58779"/>
        <dbReference type="ChEBI" id="CHEBI:60377"/>
        <dbReference type="ChEBI" id="CHEBI:74963"/>
        <dbReference type="ChEBI" id="CHEBI:82949"/>
    </reaction>
    <physiologicalReaction direction="left-to-right" evidence="9">
        <dbReference type="Rhea" id="RHEA:54333"/>
    </physiologicalReaction>
</comment>
<dbReference type="InterPro" id="IPR014472">
    <property type="entry name" value="CHOPT"/>
</dbReference>
<keyword evidence="8" id="KW-1208">Phospholipid metabolism</keyword>
<feature type="transmembrane region" description="Helical" evidence="17">
    <location>
        <begin position="209"/>
        <end position="227"/>
    </location>
</feature>
<keyword evidence="6 17" id="KW-0472">Membrane</keyword>
<dbReference type="InterPro" id="IPR048254">
    <property type="entry name" value="CDP_ALCOHOL_P_TRANSF_CS"/>
</dbReference>
<proteinExistence type="inferred from homology"/>
<comment type="similarity">
    <text evidence="2 15">Belongs to the CDP-alcohol phosphatidyltransferase class-I family.</text>
</comment>
<evidence type="ECO:0000256" key="4">
    <source>
        <dbReference type="ARBA" id="ARBA00022692"/>
    </source>
</evidence>
<evidence type="ECO:0000256" key="10">
    <source>
        <dbReference type="ARBA" id="ARBA00036651"/>
    </source>
</evidence>
<dbReference type="Proteomes" id="UP000593567">
    <property type="component" value="Unassembled WGS sequence"/>
</dbReference>
<feature type="transmembrane region" description="Helical" evidence="17">
    <location>
        <begin position="141"/>
        <end position="158"/>
    </location>
</feature>
<feature type="transmembrane region" description="Helical" evidence="17">
    <location>
        <begin position="178"/>
        <end position="197"/>
    </location>
</feature>
<keyword evidence="7" id="KW-0594">Phospholipid biosynthesis</keyword>
<evidence type="ECO:0000256" key="2">
    <source>
        <dbReference type="ARBA" id="ARBA00010441"/>
    </source>
</evidence>
<evidence type="ECO:0000256" key="9">
    <source>
        <dbReference type="ARBA" id="ARBA00036100"/>
    </source>
</evidence>
<dbReference type="AlphaFoldDB" id="A0A7J7JUF5"/>
<comment type="catalytic activity">
    <reaction evidence="11">
        <text>1-hexadecanoyl-2-(9Z-octadecenoyl)-sn-glycerol + CDP-choline = 1-hexadecanoyl-2-(9Z-octadecenoyl)-sn-glycero-3-phosphocholine + CMP + H(+)</text>
        <dbReference type="Rhea" id="RHEA:54244"/>
        <dbReference type="ChEBI" id="CHEBI:15378"/>
        <dbReference type="ChEBI" id="CHEBI:58779"/>
        <dbReference type="ChEBI" id="CHEBI:60377"/>
        <dbReference type="ChEBI" id="CHEBI:73001"/>
        <dbReference type="ChEBI" id="CHEBI:75466"/>
    </reaction>
    <physiologicalReaction direction="left-to-right" evidence="11">
        <dbReference type="Rhea" id="RHEA:54245"/>
    </physiologicalReaction>
</comment>
<comment type="pathway">
    <text evidence="12">Phospholipid metabolism; phosphatidylcholine biosynthesis; phosphatidylcholine from phosphocholine: step 2/2.</text>
</comment>
<comment type="catalytic activity">
    <reaction evidence="10">
        <text>1,2-dioctanoyl-sn-glycerol + CDP-choline = 1,2-dioctanoyl-sn-glycero-3-phosphocholine + CMP + H(+)</text>
        <dbReference type="Rhea" id="RHEA:54232"/>
        <dbReference type="ChEBI" id="CHEBI:15378"/>
        <dbReference type="ChEBI" id="CHEBI:58779"/>
        <dbReference type="ChEBI" id="CHEBI:60377"/>
        <dbReference type="ChEBI" id="CHEBI:76979"/>
        <dbReference type="ChEBI" id="CHEBI:78228"/>
    </reaction>
    <physiologicalReaction direction="left-to-right" evidence="10">
        <dbReference type="Rhea" id="RHEA:54233"/>
    </physiologicalReaction>
</comment>
<evidence type="ECO:0000256" key="17">
    <source>
        <dbReference type="SAM" id="Phobius"/>
    </source>
</evidence>
<comment type="subcellular location">
    <subcellularLocation>
        <location evidence="1">Membrane</location>
        <topology evidence="1">Multi-pass membrane protein</topology>
    </subcellularLocation>
</comment>
<feature type="transmembrane region" description="Helical" evidence="17">
    <location>
        <begin position="278"/>
        <end position="300"/>
    </location>
</feature>
<dbReference type="PANTHER" id="PTHR10414">
    <property type="entry name" value="ETHANOLAMINEPHOSPHOTRANSFERASE"/>
    <property type="match status" value="1"/>
</dbReference>
<keyword evidence="19" id="KW-1185">Reference proteome</keyword>
<name>A0A7J7JUF5_BUGNE</name>
<dbReference type="GO" id="GO:0004142">
    <property type="term" value="F:diacylglycerol cholinephosphotransferase activity"/>
    <property type="evidence" value="ECO:0007669"/>
    <property type="project" value="UniProtKB-EC"/>
</dbReference>
<comment type="catalytic activity">
    <reaction evidence="14">
        <text>CDP-choline + a 1,2-diacyl-sn-glycerol = a 1,2-diacyl-sn-glycero-3-phosphocholine + CMP + H(+)</text>
        <dbReference type="Rhea" id="RHEA:32939"/>
        <dbReference type="ChEBI" id="CHEBI:15378"/>
        <dbReference type="ChEBI" id="CHEBI:17815"/>
        <dbReference type="ChEBI" id="CHEBI:57643"/>
        <dbReference type="ChEBI" id="CHEBI:58779"/>
        <dbReference type="ChEBI" id="CHEBI:60377"/>
        <dbReference type="EC" id="2.7.8.2"/>
    </reaction>
    <physiologicalReaction direction="left-to-right" evidence="14">
        <dbReference type="Rhea" id="RHEA:32940"/>
    </physiologicalReaction>
</comment>
<dbReference type="PIRSF" id="PIRSF015665">
    <property type="entry name" value="CHOPT"/>
    <property type="match status" value="1"/>
</dbReference>
<evidence type="ECO:0000313" key="18">
    <source>
        <dbReference type="EMBL" id="KAF6029573.1"/>
    </source>
</evidence>
<evidence type="ECO:0000256" key="16">
    <source>
        <dbReference type="SAM" id="MobiDB-lite"/>
    </source>
</evidence>
<evidence type="ECO:0000256" key="12">
    <source>
        <dbReference type="ARBA" id="ARBA00037890"/>
    </source>
</evidence>
<evidence type="ECO:0000256" key="15">
    <source>
        <dbReference type="RuleBase" id="RU003750"/>
    </source>
</evidence>
<dbReference type="GO" id="GO:0004307">
    <property type="term" value="F:ethanolaminephosphotransferase activity"/>
    <property type="evidence" value="ECO:0007669"/>
    <property type="project" value="TreeGrafter"/>
</dbReference>
<evidence type="ECO:0000256" key="3">
    <source>
        <dbReference type="ARBA" id="ARBA00022679"/>
    </source>
</evidence>
<dbReference type="FunFam" id="1.20.120.1760:FF:000002">
    <property type="entry name" value="Choline/ethanolamine phosphotransferase 1"/>
    <property type="match status" value="1"/>
</dbReference>
<evidence type="ECO:0000313" key="19">
    <source>
        <dbReference type="Proteomes" id="UP000593567"/>
    </source>
</evidence>
<evidence type="ECO:0000256" key="8">
    <source>
        <dbReference type="ARBA" id="ARBA00023264"/>
    </source>
</evidence>
<organism evidence="18 19">
    <name type="scientific">Bugula neritina</name>
    <name type="common">Brown bryozoan</name>
    <name type="synonym">Sertularia neritina</name>
    <dbReference type="NCBI Taxonomy" id="10212"/>
    <lineage>
        <taxon>Eukaryota</taxon>
        <taxon>Metazoa</taxon>
        <taxon>Spiralia</taxon>
        <taxon>Lophotrochozoa</taxon>
        <taxon>Bryozoa</taxon>
        <taxon>Gymnolaemata</taxon>
        <taxon>Cheilostomatida</taxon>
        <taxon>Flustrina</taxon>
        <taxon>Buguloidea</taxon>
        <taxon>Bugulidae</taxon>
        <taxon>Bugula</taxon>
    </lineage>
</organism>
<keyword evidence="7" id="KW-0444">Lipid biosynthesis</keyword>
<comment type="caution">
    <text evidence="18">The sequence shown here is derived from an EMBL/GenBank/DDBJ whole genome shotgun (WGS) entry which is preliminary data.</text>
</comment>
<keyword evidence="3 15" id="KW-0808">Transferase</keyword>
<dbReference type="GO" id="GO:0006646">
    <property type="term" value="P:phosphatidylethanolamine biosynthetic process"/>
    <property type="evidence" value="ECO:0007669"/>
    <property type="project" value="TreeGrafter"/>
</dbReference>
<keyword evidence="4 17" id="KW-0812">Transmembrane</keyword>
<dbReference type="Pfam" id="PF01066">
    <property type="entry name" value="CDP-OH_P_transf"/>
    <property type="match status" value="1"/>
</dbReference>
<evidence type="ECO:0000256" key="5">
    <source>
        <dbReference type="ARBA" id="ARBA00022989"/>
    </source>
</evidence>
<evidence type="ECO:0000256" key="1">
    <source>
        <dbReference type="ARBA" id="ARBA00004141"/>
    </source>
</evidence>
<dbReference type="GO" id="GO:0005789">
    <property type="term" value="C:endoplasmic reticulum membrane"/>
    <property type="evidence" value="ECO:0007669"/>
    <property type="project" value="TreeGrafter"/>
</dbReference>
<evidence type="ECO:0000256" key="6">
    <source>
        <dbReference type="ARBA" id="ARBA00023136"/>
    </source>
</evidence>
<evidence type="ECO:0000256" key="11">
    <source>
        <dbReference type="ARBA" id="ARBA00036890"/>
    </source>
</evidence>
<gene>
    <name evidence="18" type="ORF">EB796_012142</name>
</gene>
<dbReference type="InterPro" id="IPR000462">
    <property type="entry name" value="CDP-OH_P_trans"/>
</dbReference>
<dbReference type="GO" id="GO:0005794">
    <property type="term" value="C:Golgi apparatus"/>
    <property type="evidence" value="ECO:0007669"/>
    <property type="project" value="TreeGrafter"/>
</dbReference>
<dbReference type="Gene3D" id="1.20.120.1760">
    <property type="match status" value="1"/>
</dbReference>
<evidence type="ECO:0000256" key="13">
    <source>
        <dbReference type="ARBA" id="ARBA00038987"/>
    </source>
</evidence>
<accession>A0A7J7JUF5</accession>
<dbReference type="PANTHER" id="PTHR10414:SF37">
    <property type="entry name" value="BB IN A BOXCAR, ISOFORM C"/>
    <property type="match status" value="1"/>
</dbReference>
<keyword evidence="5 17" id="KW-1133">Transmembrane helix</keyword>
<dbReference type="PROSITE" id="PS00379">
    <property type="entry name" value="CDP_ALCOHOL_P_TRANSF"/>
    <property type="match status" value="1"/>
</dbReference>
<feature type="compositionally biased region" description="Polar residues" evidence="16">
    <location>
        <begin position="384"/>
        <end position="395"/>
    </location>
</feature>
<dbReference type="EMBL" id="VXIV02001809">
    <property type="protein sequence ID" value="KAF6029573.1"/>
    <property type="molecule type" value="Genomic_DNA"/>
</dbReference>
<dbReference type="InterPro" id="IPR043130">
    <property type="entry name" value="CDP-OH_PTrfase_TM_dom"/>
</dbReference>
<feature type="region of interest" description="Disordered" evidence="16">
    <location>
        <begin position="377"/>
        <end position="409"/>
    </location>
</feature>
<reference evidence="18" key="1">
    <citation type="submission" date="2020-06" db="EMBL/GenBank/DDBJ databases">
        <title>Draft genome of Bugula neritina, a colonial animal packing powerful symbionts and potential medicines.</title>
        <authorList>
            <person name="Rayko M."/>
        </authorList>
    </citation>
    <scope>NUCLEOTIDE SEQUENCE [LARGE SCALE GENOMIC DNA]</scope>
    <source>
        <strain evidence="18">Kwan_BN1</strain>
    </source>
</reference>
<evidence type="ECO:0000256" key="14">
    <source>
        <dbReference type="ARBA" id="ARBA00048570"/>
    </source>
</evidence>
<feature type="transmembrane region" description="Helical" evidence="17">
    <location>
        <begin position="247"/>
        <end position="266"/>
    </location>
</feature>
<sequence length="409" mass="45657">MDVLSARQLKNLAEHKYKRDGEYTMLEPLLQPFWNWTVSKCPLWWAPNAITFIGLMINIFTSLLIVIYNPDNVQKSPSWTHFAAATGVFVYQTMDSIDGKQARRTNTASPLGELFDHGCDAVSTVVLVVASLIHCRLELEYLMLLTCGAYMAFYLAHWVTYCTGALKFGKFDVVEMQFLMIAGFLMSGVFGEEIWLMQVPMLGVALNKVLVATVVLGGIFQALPAFHTIFIKGGVGRNGSTVADTSVLFPVFPIFTVLALTVVIAKKSEPSGDIYTQYPCIYLFTFGFLFAKVACKLIVAHMCKSELPYWDSIYFGPALLFLNQYFDFFFPEKYVLFIATVYTLLNLCHYSHAVSSQICEHLGIYCFSIQKRPASAAAPTTTSGKSLSRTISTRQHAAKKATADGKKHK</sequence>
<evidence type="ECO:0000256" key="7">
    <source>
        <dbReference type="ARBA" id="ARBA00023209"/>
    </source>
</evidence>
<protein>
    <recommendedName>
        <fullName evidence="13">diacylglycerol cholinephosphotransferase</fullName>
        <ecNumber evidence="13">2.7.8.2</ecNumber>
    </recommendedName>
</protein>
<feature type="transmembrane region" description="Helical" evidence="17">
    <location>
        <begin position="44"/>
        <end position="68"/>
    </location>
</feature>
<dbReference type="EC" id="2.7.8.2" evidence="13"/>